<proteinExistence type="predicted"/>
<dbReference type="EMBL" id="HBKQ01018856">
    <property type="protein sequence ID" value="CAE2233259.1"/>
    <property type="molecule type" value="Transcribed_RNA"/>
</dbReference>
<protein>
    <submittedName>
        <fullName evidence="2">Uncharacterized protein</fullName>
    </submittedName>
</protein>
<gene>
    <name evidence="2" type="ORF">OAUR00152_LOCUS12799</name>
</gene>
<organism evidence="2">
    <name type="scientific">Odontella aurita</name>
    <dbReference type="NCBI Taxonomy" id="265563"/>
    <lineage>
        <taxon>Eukaryota</taxon>
        <taxon>Sar</taxon>
        <taxon>Stramenopiles</taxon>
        <taxon>Ochrophyta</taxon>
        <taxon>Bacillariophyta</taxon>
        <taxon>Mediophyceae</taxon>
        <taxon>Biddulphiophycidae</taxon>
        <taxon>Eupodiscales</taxon>
        <taxon>Odontellaceae</taxon>
        <taxon>Odontella</taxon>
    </lineage>
</organism>
<reference evidence="2" key="1">
    <citation type="submission" date="2021-01" db="EMBL/GenBank/DDBJ databases">
        <authorList>
            <person name="Corre E."/>
            <person name="Pelletier E."/>
            <person name="Niang G."/>
            <person name="Scheremetjew M."/>
            <person name="Finn R."/>
            <person name="Kale V."/>
            <person name="Holt S."/>
            <person name="Cochrane G."/>
            <person name="Meng A."/>
            <person name="Brown T."/>
            <person name="Cohen L."/>
        </authorList>
    </citation>
    <scope>NUCLEOTIDE SEQUENCE</scope>
    <source>
        <strain evidence="2">Isolate 1302-5</strain>
    </source>
</reference>
<evidence type="ECO:0000256" key="1">
    <source>
        <dbReference type="SAM" id="MobiDB-lite"/>
    </source>
</evidence>
<sequence length="204" mass="22266">MIKLNDHVYNIFQPKILTNTAQTAHYATCVRVTYTLTVSKACFLNTLTCNLDIILPPCYRYLTKRNESDLIWFYPPHCEVAALSVASPTGCTKFIHSGLVSVHRMRYPLVTLASLALIHQRQALPEVTRVTDGSRGVDQMGLDLLATSTSSRGVHSLDLDGIHATITVVPRRRSPSDSDPAPTARAATDSSSVSRGGGEKNDAI</sequence>
<accession>A0A7S4ILQ7</accession>
<evidence type="ECO:0000313" key="2">
    <source>
        <dbReference type="EMBL" id="CAE2233259.1"/>
    </source>
</evidence>
<name>A0A7S4ILQ7_9STRA</name>
<dbReference type="AlphaFoldDB" id="A0A7S4ILQ7"/>
<feature type="region of interest" description="Disordered" evidence="1">
    <location>
        <begin position="170"/>
        <end position="204"/>
    </location>
</feature>